<dbReference type="GO" id="GO:0005524">
    <property type="term" value="F:ATP binding"/>
    <property type="evidence" value="ECO:0007669"/>
    <property type="project" value="InterPro"/>
</dbReference>
<dbReference type="PANTHER" id="PTHR44329">
    <property type="entry name" value="SERINE/THREONINE-PROTEIN KINASE TNNI3K-RELATED"/>
    <property type="match status" value="1"/>
</dbReference>
<feature type="domain" description="Protein kinase" evidence="1">
    <location>
        <begin position="173"/>
        <end position="498"/>
    </location>
</feature>
<comment type="caution">
    <text evidence="2">The sequence shown here is derived from an EMBL/GenBank/DDBJ whole genome shotgun (WGS) entry which is preliminary data.</text>
</comment>
<dbReference type="InterPro" id="IPR051681">
    <property type="entry name" value="Ser/Thr_Kinases-Pseudokinases"/>
</dbReference>
<protein>
    <recommendedName>
        <fullName evidence="1">Protein kinase domain-containing protein</fullName>
    </recommendedName>
</protein>
<gene>
    <name evidence="2" type="ORF">GOP47_0006868</name>
</gene>
<dbReference type="PROSITE" id="PS50011">
    <property type="entry name" value="PROTEIN_KINASE_DOM"/>
    <property type="match status" value="1"/>
</dbReference>
<dbReference type="AlphaFoldDB" id="A0A9D4V593"/>
<reference evidence="2" key="1">
    <citation type="submission" date="2021-01" db="EMBL/GenBank/DDBJ databases">
        <title>Adiantum capillus-veneris genome.</title>
        <authorList>
            <person name="Fang Y."/>
            <person name="Liao Q."/>
        </authorList>
    </citation>
    <scope>NUCLEOTIDE SEQUENCE</scope>
    <source>
        <strain evidence="2">H3</strain>
        <tissue evidence="2">Leaf</tissue>
    </source>
</reference>
<dbReference type="GO" id="GO:0004674">
    <property type="term" value="F:protein serine/threonine kinase activity"/>
    <property type="evidence" value="ECO:0007669"/>
    <property type="project" value="TreeGrafter"/>
</dbReference>
<dbReference type="InterPro" id="IPR000719">
    <property type="entry name" value="Prot_kinase_dom"/>
</dbReference>
<evidence type="ECO:0000259" key="1">
    <source>
        <dbReference type="PROSITE" id="PS50011"/>
    </source>
</evidence>
<dbReference type="Gene3D" id="1.10.510.10">
    <property type="entry name" value="Transferase(Phosphotransferase) domain 1"/>
    <property type="match status" value="1"/>
</dbReference>
<dbReference type="EMBL" id="JABFUD020000006">
    <property type="protein sequence ID" value="KAI5079197.1"/>
    <property type="molecule type" value="Genomic_DNA"/>
</dbReference>
<keyword evidence="3" id="KW-1185">Reference proteome</keyword>
<evidence type="ECO:0000313" key="2">
    <source>
        <dbReference type="EMBL" id="KAI5079197.1"/>
    </source>
</evidence>
<dbReference type="PROSITE" id="PS00108">
    <property type="entry name" value="PROTEIN_KINASE_ST"/>
    <property type="match status" value="1"/>
</dbReference>
<dbReference type="Pfam" id="PF00069">
    <property type="entry name" value="Pkinase"/>
    <property type="match status" value="1"/>
</dbReference>
<sequence>MADVLLQEVAQALTQFSETLRSLLRDPHMSQQYLATDQARAAAVRLLLLQWRSRDAFQDFGEFYCIRLILDEQSALASYFIGLFSELDRLLAGYLRWLCSSTPLGLQVRRISATCRLLYAASRMVPRQDVGNNSEEFKRAGKIGRMFSSNELHCKMRQVGLVNLDQQGVSRVSLCKEPLGTGASAAVYKGVFEGFHIVDTNQQKIIGDPMAVKMFSNYCTDESVTFGARLRQSTGELPHLLASNTMLPECIEDARLRAELIKLVSVRHPNIVIAKGYIGDREQQGESGLVMELMDESLHDYLQKVEEKSVLPLDELEMVDLMLEIAKGMQFLHECNLMHRDLKPKNVLLRFSTSDQGAGRNQFEVKLADFGLTKLYSLAQDGVQDRHTYTAKVGTPCNMAPELWAKTLPIYDEKIDIFSYGTTCFNILVGNPDVKAFVDSRDCFDEAVETGQWMQWVQDFDVKLSFIVKLVARCWKTDPNMRPTFATLCILLQDRLWFLLGFETGVSFFSLDNSTELKAWAYALNRQYVQGCKAIFRRLIQRRHVS</sequence>
<dbReference type="SUPFAM" id="SSF56112">
    <property type="entry name" value="Protein kinase-like (PK-like)"/>
    <property type="match status" value="1"/>
</dbReference>
<dbReference type="SMART" id="SM00220">
    <property type="entry name" value="S_TKc"/>
    <property type="match status" value="1"/>
</dbReference>
<dbReference type="InterPro" id="IPR008271">
    <property type="entry name" value="Ser/Thr_kinase_AS"/>
</dbReference>
<name>A0A9D4V593_ADICA</name>
<dbReference type="InterPro" id="IPR011009">
    <property type="entry name" value="Kinase-like_dom_sf"/>
</dbReference>
<evidence type="ECO:0000313" key="3">
    <source>
        <dbReference type="Proteomes" id="UP000886520"/>
    </source>
</evidence>
<dbReference type="Proteomes" id="UP000886520">
    <property type="component" value="Chromosome 6"/>
</dbReference>
<organism evidence="2 3">
    <name type="scientific">Adiantum capillus-veneris</name>
    <name type="common">Maidenhair fern</name>
    <dbReference type="NCBI Taxonomy" id="13818"/>
    <lineage>
        <taxon>Eukaryota</taxon>
        <taxon>Viridiplantae</taxon>
        <taxon>Streptophyta</taxon>
        <taxon>Embryophyta</taxon>
        <taxon>Tracheophyta</taxon>
        <taxon>Polypodiopsida</taxon>
        <taxon>Polypodiidae</taxon>
        <taxon>Polypodiales</taxon>
        <taxon>Pteridineae</taxon>
        <taxon>Pteridaceae</taxon>
        <taxon>Vittarioideae</taxon>
        <taxon>Adiantum</taxon>
    </lineage>
</organism>
<dbReference type="PANTHER" id="PTHR44329:SF260">
    <property type="entry name" value="PROTEIN KINASE DOMAIN-CONTAINING PROTEIN"/>
    <property type="match status" value="1"/>
</dbReference>
<accession>A0A9D4V593</accession>
<dbReference type="OrthoDB" id="266718at2759"/>
<proteinExistence type="predicted"/>